<dbReference type="AlphaFoldDB" id="A0A0Q3I2V7"/>
<dbReference type="InterPro" id="IPR000160">
    <property type="entry name" value="GGDEF_dom"/>
</dbReference>
<dbReference type="Gene3D" id="3.20.20.450">
    <property type="entry name" value="EAL domain"/>
    <property type="match status" value="1"/>
</dbReference>
<feature type="domain" description="EAL" evidence="1">
    <location>
        <begin position="345"/>
        <end position="600"/>
    </location>
</feature>
<dbReference type="SUPFAM" id="SSF55073">
    <property type="entry name" value="Nucleotide cyclase"/>
    <property type="match status" value="1"/>
</dbReference>
<dbReference type="InterPro" id="IPR029016">
    <property type="entry name" value="GAF-like_dom_sf"/>
</dbReference>
<dbReference type="Gene3D" id="3.30.70.270">
    <property type="match status" value="1"/>
</dbReference>
<sequence>MIRPSGRLQALQNDILEDIARGEPLAACMERLCHRAEAISPGAICSVVTVDDQGCLRPLACPSLPQHYIEAIAGAPVGPSIGSCGTAIHRAEAVEVTDIAADPLWQDFTELALPLGLRACWSVPIKARDGRVVGAFAFYFRKARPPRELERRIVATCVHLCAIAIEQDEVRARNHRLAYFDTLTGLPNRAQFNAAIATMSAATRRYGLMLIDIDYLKTVNDTLGHAAGDALIAEIGGRLGAALAGCLACRIGGDEFAVLVPDCTEPARLRRLASAALGAIAAPIEHDGHSIQPSATIGAAIAGEDGGDSVTLRQNADLALYHAKETRRGRYVRFRSRLRSAMMRRIRVRKEVDGALGDERIVPHYQPIIRLDTAEIVGVEALARMRLADGRLVAAGDFQDALHDPKIAHRITSLMLAATTADMAGWQAEGLHFQHVGLNVTSADFEKGDLVQRAAKALERAGLPAQQLVIEITEQVFMGGRRDGVARTMEALRACGMPVALDDFGTGFASLTHLLDFPIDIIKIDRSFVGAIDSGARSGAIVESLLTMTRRLGMMTIAEGIETPAQARRLEEMGCRLGQGFLYSPPVPAPVVRELLKRFGPAAPASVDDRRLVANAA</sequence>
<dbReference type="PANTHER" id="PTHR33121">
    <property type="entry name" value="CYCLIC DI-GMP PHOSPHODIESTERASE PDEF"/>
    <property type="match status" value="1"/>
</dbReference>
<dbReference type="GO" id="GO:0071111">
    <property type="term" value="F:cyclic-guanylate-specific phosphodiesterase activity"/>
    <property type="evidence" value="ECO:0007669"/>
    <property type="project" value="InterPro"/>
</dbReference>
<gene>
    <name evidence="3" type="ORF">ARD30_18925</name>
</gene>
<evidence type="ECO:0008006" key="5">
    <source>
        <dbReference type="Google" id="ProtNLM"/>
    </source>
</evidence>
<dbReference type="STRING" id="53254.SAMN05660750_00499"/>
<evidence type="ECO:0000259" key="2">
    <source>
        <dbReference type="PROSITE" id="PS50887"/>
    </source>
</evidence>
<name>A0A0Q3I2V7_9HYPH</name>
<dbReference type="PANTHER" id="PTHR33121:SF70">
    <property type="entry name" value="SIGNALING PROTEIN YKOW"/>
    <property type="match status" value="1"/>
</dbReference>
<accession>A0A0Q3I2V7</accession>
<dbReference type="InterPro" id="IPR043128">
    <property type="entry name" value="Rev_trsase/Diguanyl_cyclase"/>
</dbReference>
<keyword evidence="4" id="KW-1185">Reference proteome</keyword>
<dbReference type="SMART" id="SM00267">
    <property type="entry name" value="GGDEF"/>
    <property type="match status" value="1"/>
</dbReference>
<dbReference type="InterPro" id="IPR035919">
    <property type="entry name" value="EAL_sf"/>
</dbReference>
<evidence type="ECO:0000313" key="3">
    <source>
        <dbReference type="EMBL" id="KQK29303.1"/>
    </source>
</evidence>
<protein>
    <recommendedName>
        <fullName evidence="5">Diguanylate cyclase (GGDEF) domain-containing protein</fullName>
    </recommendedName>
</protein>
<proteinExistence type="predicted"/>
<dbReference type="SUPFAM" id="SSF55781">
    <property type="entry name" value="GAF domain-like"/>
    <property type="match status" value="1"/>
</dbReference>
<evidence type="ECO:0000313" key="4">
    <source>
        <dbReference type="Proteomes" id="UP000051562"/>
    </source>
</evidence>
<dbReference type="InterPro" id="IPR003018">
    <property type="entry name" value="GAF"/>
</dbReference>
<dbReference type="Proteomes" id="UP000051562">
    <property type="component" value="Unassembled WGS sequence"/>
</dbReference>
<dbReference type="InterPro" id="IPR012226">
    <property type="entry name" value="Diguanyl_cyclase/Pdiesterase"/>
</dbReference>
<reference evidence="3 4" key="1">
    <citation type="submission" date="2015-10" db="EMBL/GenBank/DDBJ databases">
        <title>Draft genome of Bosea thiooxidans.</title>
        <authorList>
            <person name="Wang X."/>
        </authorList>
    </citation>
    <scope>NUCLEOTIDE SEQUENCE [LARGE SCALE GENOMIC DNA]</scope>
    <source>
        <strain evidence="3 4">CGMCC 9174</strain>
    </source>
</reference>
<feature type="domain" description="GGDEF" evidence="2">
    <location>
        <begin position="204"/>
        <end position="336"/>
    </location>
</feature>
<dbReference type="EMBL" id="LMAR01000051">
    <property type="protein sequence ID" value="KQK29303.1"/>
    <property type="molecule type" value="Genomic_DNA"/>
</dbReference>
<dbReference type="SMART" id="SM00065">
    <property type="entry name" value="GAF"/>
    <property type="match status" value="1"/>
</dbReference>
<dbReference type="PROSITE" id="PS50887">
    <property type="entry name" value="GGDEF"/>
    <property type="match status" value="1"/>
</dbReference>
<dbReference type="CDD" id="cd01949">
    <property type="entry name" value="GGDEF"/>
    <property type="match status" value="1"/>
</dbReference>
<dbReference type="Pfam" id="PF00563">
    <property type="entry name" value="EAL"/>
    <property type="match status" value="1"/>
</dbReference>
<dbReference type="Pfam" id="PF00990">
    <property type="entry name" value="GGDEF"/>
    <property type="match status" value="1"/>
</dbReference>
<dbReference type="InterPro" id="IPR029787">
    <property type="entry name" value="Nucleotide_cyclase"/>
</dbReference>
<dbReference type="Gene3D" id="3.30.450.40">
    <property type="match status" value="1"/>
</dbReference>
<dbReference type="PIRSF" id="PIRSF005925">
    <property type="entry name" value="Dos"/>
    <property type="match status" value="1"/>
</dbReference>
<dbReference type="Pfam" id="PF13185">
    <property type="entry name" value="GAF_2"/>
    <property type="match status" value="1"/>
</dbReference>
<dbReference type="SUPFAM" id="SSF141868">
    <property type="entry name" value="EAL domain-like"/>
    <property type="match status" value="1"/>
</dbReference>
<evidence type="ECO:0000259" key="1">
    <source>
        <dbReference type="PROSITE" id="PS50883"/>
    </source>
</evidence>
<dbReference type="PROSITE" id="PS50883">
    <property type="entry name" value="EAL"/>
    <property type="match status" value="1"/>
</dbReference>
<comment type="caution">
    <text evidence="3">The sequence shown here is derived from an EMBL/GenBank/DDBJ whole genome shotgun (WGS) entry which is preliminary data.</text>
</comment>
<organism evidence="3 4">
    <name type="scientific">Bosea thiooxidans</name>
    <dbReference type="NCBI Taxonomy" id="53254"/>
    <lineage>
        <taxon>Bacteria</taxon>
        <taxon>Pseudomonadati</taxon>
        <taxon>Pseudomonadota</taxon>
        <taxon>Alphaproteobacteria</taxon>
        <taxon>Hyphomicrobiales</taxon>
        <taxon>Boseaceae</taxon>
        <taxon>Bosea</taxon>
    </lineage>
</organism>
<dbReference type="NCBIfam" id="TIGR00254">
    <property type="entry name" value="GGDEF"/>
    <property type="match status" value="1"/>
</dbReference>
<dbReference type="OrthoDB" id="9814202at2"/>
<dbReference type="SMART" id="SM00052">
    <property type="entry name" value="EAL"/>
    <property type="match status" value="1"/>
</dbReference>
<dbReference type="CDD" id="cd01948">
    <property type="entry name" value="EAL"/>
    <property type="match status" value="1"/>
</dbReference>
<dbReference type="RefSeq" id="WP_055729471.1">
    <property type="nucleotide sequence ID" value="NZ_FUYX01000001.1"/>
</dbReference>
<dbReference type="InterPro" id="IPR001633">
    <property type="entry name" value="EAL_dom"/>
</dbReference>
<dbReference type="InterPro" id="IPR050706">
    <property type="entry name" value="Cyclic-di-GMP_PDE-like"/>
</dbReference>